<comment type="caution">
    <text evidence="1">The sequence shown here is derived from an EMBL/GenBank/DDBJ whole genome shotgun (WGS) entry which is preliminary data.</text>
</comment>
<organism evidence="1 2">
    <name type="scientific">Naganishia cerealis</name>
    <dbReference type="NCBI Taxonomy" id="610337"/>
    <lineage>
        <taxon>Eukaryota</taxon>
        <taxon>Fungi</taxon>
        <taxon>Dikarya</taxon>
        <taxon>Basidiomycota</taxon>
        <taxon>Agaricomycotina</taxon>
        <taxon>Tremellomycetes</taxon>
        <taxon>Filobasidiales</taxon>
        <taxon>Filobasidiaceae</taxon>
        <taxon>Naganishia</taxon>
    </lineage>
</organism>
<name>A0ACC2VJV1_9TREE</name>
<evidence type="ECO:0000313" key="1">
    <source>
        <dbReference type="EMBL" id="KAJ9099424.1"/>
    </source>
</evidence>
<evidence type="ECO:0000313" key="2">
    <source>
        <dbReference type="Proteomes" id="UP001241377"/>
    </source>
</evidence>
<dbReference type="EMBL" id="JASBWR010000070">
    <property type="protein sequence ID" value="KAJ9099424.1"/>
    <property type="molecule type" value="Genomic_DNA"/>
</dbReference>
<gene>
    <name evidence="1" type="ORF">QFC19_006036</name>
</gene>
<reference evidence="1" key="1">
    <citation type="submission" date="2023-04" db="EMBL/GenBank/DDBJ databases">
        <title>Draft Genome sequencing of Naganishia species isolated from polar environments using Oxford Nanopore Technology.</title>
        <authorList>
            <person name="Leo P."/>
            <person name="Venkateswaran K."/>
        </authorList>
    </citation>
    <scope>NUCLEOTIDE SEQUENCE</scope>
    <source>
        <strain evidence="1">MNA-CCFEE 5261</strain>
    </source>
</reference>
<dbReference type="Proteomes" id="UP001241377">
    <property type="component" value="Unassembled WGS sequence"/>
</dbReference>
<proteinExistence type="predicted"/>
<protein>
    <submittedName>
        <fullName evidence="1">Uncharacterized protein</fullName>
    </submittedName>
</protein>
<sequence>MPVETKKRASQDHNIPAKKAKTGNPVNKDGVSECFKKFTTELYVSLAPCFINDPINGIKAQHLDPLVMTYFPKAKGVVIAYSNLKLSPENKTTDTDDNPIYVSTVSNSSPFTYLWVTVDLLIWQPNAGDIIEGYSYMQTASHIGLLVHDTFNATIKKFNIPAEWRFVPSQVDEYAESEQDTGKFKSFGYWVDENDVKIEGKIKFTVKSVHASGRVVSLAGTLIKPGSEKDAQPVIRERRSSNSGVNASSGKHKKFDEEDVPTVTEIPEPESESIESAIPTYINSEEEAEDGAIVNNSDSEESESD</sequence>
<keyword evidence="2" id="KW-1185">Reference proteome</keyword>
<accession>A0ACC2VJV1</accession>